<protein>
    <submittedName>
        <fullName evidence="1">Uncharacterized protein</fullName>
    </submittedName>
</protein>
<dbReference type="AlphaFoldDB" id="A0A3M2KW39"/>
<keyword evidence="2" id="KW-1185">Reference proteome</keyword>
<proteinExistence type="predicted"/>
<comment type="caution">
    <text evidence="1">The sequence shown here is derived from an EMBL/GenBank/DDBJ whole genome shotgun (WGS) entry which is preliminary data.</text>
</comment>
<accession>A0A3M2KW39</accession>
<gene>
    <name evidence="1" type="ORF">EBN03_33135</name>
</gene>
<organism evidence="1 2">
    <name type="scientific">Nocardia stercoris</name>
    <dbReference type="NCBI Taxonomy" id="2483361"/>
    <lineage>
        <taxon>Bacteria</taxon>
        <taxon>Bacillati</taxon>
        <taxon>Actinomycetota</taxon>
        <taxon>Actinomycetes</taxon>
        <taxon>Mycobacteriales</taxon>
        <taxon>Nocardiaceae</taxon>
        <taxon>Nocardia</taxon>
    </lineage>
</organism>
<evidence type="ECO:0000313" key="2">
    <source>
        <dbReference type="Proteomes" id="UP000279275"/>
    </source>
</evidence>
<sequence length="140" mass="15420">MPALTTPFLDPGCLCAGLLPAQPIDMNLSVVPGMTTALERVAVVPDGVEWIMYAHVTPNYRVTWDQEIAVAVDRLGPDAVRPGTFRGYPSMTMDMEKNGRMSRQLVFRAGDRAFWLGVIPADWSDAQSDLDALTSTFQFL</sequence>
<dbReference type="EMBL" id="RFFH01000033">
    <property type="protein sequence ID" value="RMI27715.1"/>
    <property type="molecule type" value="Genomic_DNA"/>
</dbReference>
<name>A0A3M2KW39_9NOCA</name>
<reference evidence="1 2" key="1">
    <citation type="submission" date="2018-10" db="EMBL/GenBank/DDBJ databases">
        <title>Isolation from cow dung.</title>
        <authorList>
            <person name="Ling L."/>
        </authorList>
    </citation>
    <scope>NUCLEOTIDE SEQUENCE [LARGE SCALE GENOMIC DNA]</scope>
    <source>
        <strain evidence="1 2">NEAU-LL90</strain>
    </source>
</reference>
<evidence type="ECO:0000313" key="1">
    <source>
        <dbReference type="EMBL" id="RMI27715.1"/>
    </source>
</evidence>
<dbReference type="Proteomes" id="UP000279275">
    <property type="component" value="Unassembled WGS sequence"/>
</dbReference>